<evidence type="ECO:0000313" key="2">
    <source>
        <dbReference type="Proteomes" id="UP000509704"/>
    </source>
</evidence>
<dbReference type="RefSeq" id="XP_037143467.1">
    <property type="nucleotide sequence ID" value="XM_037287572.1"/>
</dbReference>
<gene>
    <name evidence="1" type="ORF">HG535_0C00880</name>
</gene>
<sequence length="64" mass="6895">MISGSVRAASLKVTRPASLAAANWKRSAGNSFLSFKEYRQTAKTYGPLSASVAQKRQLAHMPKA</sequence>
<organism evidence="1 2">
    <name type="scientific">Zygotorulaspora mrakii</name>
    <name type="common">Zygosaccharomyces mrakii</name>
    <dbReference type="NCBI Taxonomy" id="42260"/>
    <lineage>
        <taxon>Eukaryota</taxon>
        <taxon>Fungi</taxon>
        <taxon>Dikarya</taxon>
        <taxon>Ascomycota</taxon>
        <taxon>Saccharomycotina</taxon>
        <taxon>Saccharomycetes</taxon>
        <taxon>Saccharomycetales</taxon>
        <taxon>Saccharomycetaceae</taxon>
        <taxon>Zygotorulaspora</taxon>
    </lineage>
</organism>
<proteinExistence type="predicted"/>
<dbReference type="Proteomes" id="UP000509704">
    <property type="component" value="Chromosome 3"/>
</dbReference>
<name>A0A7H9B198_ZYGMR</name>
<reference evidence="1 2" key="1">
    <citation type="submission" date="2020-07" db="EMBL/GenBank/DDBJ databases">
        <title>The yeast mating-type switching endonuclease HO is a domesticated member of an unorthodox homing genetic element family.</title>
        <authorList>
            <person name="Coughlan A.Y."/>
            <person name="Lombardi L."/>
            <person name="Braun-Galleani S."/>
            <person name="Martos A.R."/>
            <person name="Galeote V."/>
            <person name="Bigey F."/>
            <person name="Dequin S."/>
            <person name="Byrne K.P."/>
            <person name="Wolfe K.H."/>
        </authorList>
    </citation>
    <scope>NUCLEOTIDE SEQUENCE [LARGE SCALE GENOMIC DNA]</scope>
    <source>
        <strain evidence="1 2">NRRL Y-6702</strain>
    </source>
</reference>
<accession>A0A7H9B198</accession>
<protein>
    <submittedName>
        <fullName evidence="1">Uncharacterized protein</fullName>
    </submittedName>
</protein>
<dbReference type="GeneID" id="59235435"/>
<evidence type="ECO:0000313" key="1">
    <source>
        <dbReference type="EMBL" id="QLG71739.1"/>
    </source>
</evidence>
<dbReference type="KEGG" id="zmk:HG535_0C00880"/>
<dbReference type="AlphaFoldDB" id="A0A7H9B198"/>
<keyword evidence="2" id="KW-1185">Reference proteome</keyword>
<dbReference type="OrthoDB" id="4052953at2759"/>
<dbReference type="EMBL" id="CP058606">
    <property type="protein sequence ID" value="QLG71739.1"/>
    <property type="molecule type" value="Genomic_DNA"/>
</dbReference>